<dbReference type="SUPFAM" id="SSF46785">
    <property type="entry name" value="Winged helix' DNA-binding domain"/>
    <property type="match status" value="1"/>
</dbReference>
<dbReference type="Pfam" id="PF07729">
    <property type="entry name" value="FCD"/>
    <property type="match status" value="1"/>
</dbReference>
<dbReference type="RefSeq" id="WP_185670595.1">
    <property type="nucleotide sequence ID" value="NZ_JACJVP010000030.1"/>
</dbReference>
<reference evidence="5 6" key="1">
    <citation type="submission" date="2020-08" db="EMBL/GenBank/DDBJ databases">
        <title>Cohnella phylogeny.</title>
        <authorList>
            <person name="Dunlap C."/>
        </authorList>
    </citation>
    <scope>NUCLEOTIDE SEQUENCE [LARGE SCALE GENOMIC DNA]</scope>
    <source>
        <strain evidence="5 6">DSM 28246</strain>
    </source>
</reference>
<keyword evidence="6" id="KW-1185">Reference proteome</keyword>
<evidence type="ECO:0000256" key="2">
    <source>
        <dbReference type="ARBA" id="ARBA00023125"/>
    </source>
</evidence>
<proteinExistence type="predicted"/>
<accession>A0A7X0VHK3</accession>
<dbReference type="Gene3D" id="1.10.10.10">
    <property type="entry name" value="Winged helix-like DNA-binding domain superfamily/Winged helix DNA-binding domain"/>
    <property type="match status" value="1"/>
</dbReference>
<comment type="caution">
    <text evidence="5">The sequence shown here is derived from an EMBL/GenBank/DDBJ whole genome shotgun (WGS) entry which is preliminary data.</text>
</comment>
<evidence type="ECO:0000256" key="3">
    <source>
        <dbReference type="ARBA" id="ARBA00023163"/>
    </source>
</evidence>
<dbReference type="InterPro" id="IPR036390">
    <property type="entry name" value="WH_DNA-bd_sf"/>
</dbReference>
<sequence>MATATNHFPAAWLKSAGLGETIACELRLAIVNGSIPHGEKLSENRIAADFGTSRSPVREALKTLSNEGLIRLERMGAIVLGMGAREIQELYDVRYTIESFVQERMAERDTGALIRLLEQIIDKMELAAKHRDIVEFSYRDFSFHEAIIAEAKHNRMMQLWKSIRQLVMTVMLLTTEEVFAQGESKVAAVIGKHRTIVAALRSNDSAQIQQGVREYFADSYVTLRNSLPED</sequence>
<evidence type="ECO:0000313" key="6">
    <source>
        <dbReference type="Proteomes" id="UP000547209"/>
    </source>
</evidence>
<dbReference type="Gene3D" id="1.20.120.530">
    <property type="entry name" value="GntR ligand-binding domain-like"/>
    <property type="match status" value="1"/>
</dbReference>
<dbReference type="GO" id="GO:0003700">
    <property type="term" value="F:DNA-binding transcription factor activity"/>
    <property type="evidence" value="ECO:0007669"/>
    <property type="project" value="InterPro"/>
</dbReference>
<dbReference type="PROSITE" id="PS50949">
    <property type="entry name" value="HTH_GNTR"/>
    <property type="match status" value="1"/>
</dbReference>
<dbReference type="PANTHER" id="PTHR43537">
    <property type="entry name" value="TRANSCRIPTIONAL REGULATOR, GNTR FAMILY"/>
    <property type="match status" value="1"/>
</dbReference>
<dbReference type="AlphaFoldDB" id="A0A7X0VHK3"/>
<evidence type="ECO:0000256" key="1">
    <source>
        <dbReference type="ARBA" id="ARBA00023015"/>
    </source>
</evidence>
<evidence type="ECO:0000313" key="5">
    <source>
        <dbReference type="EMBL" id="MBB6672744.1"/>
    </source>
</evidence>
<dbReference type="InterPro" id="IPR011711">
    <property type="entry name" value="GntR_C"/>
</dbReference>
<dbReference type="EMBL" id="JACJVP010000030">
    <property type="protein sequence ID" value="MBB6672744.1"/>
    <property type="molecule type" value="Genomic_DNA"/>
</dbReference>
<dbReference type="InterPro" id="IPR008920">
    <property type="entry name" value="TF_FadR/GntR_C"/>
</dbReference>
<dbReference type="SMART" id="SM00895">
    <property type="entry name" value="FCD"/>
    <property type="match status" value="1"/>
</dbReference>
<dbReference type="PRINTS" id="PR00035">
    <property type="entry name" value="HTHGNTR"/>
</dbReference>
<keyword evidence="2" id="KW-0238">DNA-binding</keyword>
<gene>
    <name evidence="5" type="ORF">H7C19_18840</name>
</gene>
<evidence type="ECO:0000259" key="4">
    <source>
        <dbReference type="PROSITE" id="PS50949"/>
    </source>
</evidence>
<dbReference type="InterPro" id="IPR000524">
    <property type="entry name" value="Tscrpt_reg_HTH_GntR"/>
</dbReference>
<dbReference type="SMART" id="SM00345">
    <property type="entry name" value="HTH_GNTR"/>
    <property type="match status" value="1"/>
</dbReference>
<dbReference type="PANTHER" id="PTHR43537:SF24">
    <property type="entry name" value="GLUCONATE OPERON TRANSCRIPTIONAL REPRESSOR"/>
    <property type="match status" value="1"/>
</dbReference>
<keyword evidence="1" id="KW-0805">Transcription regulation</keyword>
<feature type="domain" description="HTH gntR-type" evidence="4">
    <location>
        <begin position="16"/>
        <end position="82"/>
    </location>
</feature>
<organism evidence="5 6">
    <name type="scientific">Cohnella nanjingensis</name>
    <dbReference type="NCBI Taxonomy" id="1387779"/>
    <lineage>
        <taxon>Bacteria</taxon>
        <taxon>Bacillati</taxon>
        <taxon>Bacillota</taxon>
        <taxon>Bacilli</taxon>
        <taxon>Bacillales</taxon>
        <taxon>Paenibacillaceae</taxon>
        <taxon>Cohnella</taxon>
    </lineage>
</organism>
<keyword evidence="3" id="KW-0804">Transcription</keyword>
<dbReference type="GO" id="GO:0003677">
    <property type="term" value="F:DNA binding"/>
    <property type="evidence" value="ECO:0007669"/>
    <property type="project" value="UniProtKB-KW"/>
</dbReference>
<dbReference type="InterPro" id="IPR036388">
    <property type="entry name" value="WH-like_DNA-bd_sf"/>
</dbReference>
<dbReference type="Pfam" id="PF00392">
    <property type="entry name" value="GntR"/>
    <property type="match status" value="1"/>
</dbReference>
<protein>
    <submittedName>
        <fullName evidence="5">GntR family transcriptional regulator</fullName>
    </submittedName>
</protein>
<dbReference type="Proteomes" id="UP000547209">
    <property type="component" value="Unassembled WGS sequence"/>
</dbReference>
<dbReference type="SUPFAM" id="SSF48008">
    <property type="entry name" value="GntR ligand-binding domain-like"/>
    <property type="match status" value="1"/>
</dbReference>
<name>A0A7X0VHK3_9BACL</name>